<dbReference type="EMBL" id="BQFW01000008">
    <property type="protein sequence ID" value="GJJ74111.1"/>
    <property type="molecule type" value="Genomic_DNA"/>
</dbReference>
<evidence type="ECO:0000313" key="4">
    <source>
        <dbReference type="Proteomes" id="UP000827284"/>
    </source>
</evidence>
<reference evidence="3" key="1">
    <citation type="submission" date="2021-11" db="EMBL/GenBank/DDBJ databases">
        <authorList>
            <person name="Herlambang A."/>
            <person name="Guo Y."/>
            <person name="Takashima Y."/>
            <person name="Nishizawa T."/>
        </authorList>
    </citation>
    <scope>NUCLEOTIDE SEQUENCE</scope>
    <source>
        <strain evidence="3">E1425</strain>
    </source>
</reference>
<evidence type="ECO:0000256" key="2">
    <source>
        <dbReference type="SAM" id="Phobius"/>
    </source>
</evidence>
<feature type="compositionally biased region" description="Pro residues" evidence="1">
    <location>
        <begin position="414"/>
        <end position="424"/>
    </location>
</feature>
<dbReference type="AlphaFoldDB" id="A0A9P3LX92"/>
<feature type="region of interest" description="Disordered" evidence="1">
    <location>
        <begin position="154"/>
        <end position="173"/>
    </location>
</feature>
<feature type="region of interest" description="Disordered" evidence="1">
    <location>
        <begin position="361"/>
        <end position="382"/>
    </location>
</feature>
<reference evidence="3" key="2">
    <citation type="journal article" date="2022" name="Microbiol. Resour. Announc.">
        <title>Whole-Genome Sequence of Entomortierella parvispora E1425, a Mucoromycotan Fungus Associated with Burkholderiaceae-Related Endosymbiotic Bacteria.</title>
        <authorList>
            <person name="Herlambang A."/>
            <person name="Guo Y."/>
            <person name="Takashima Y."/>
            <person name="Narisawa K."/>
            <person name="Ohta H."/>
            <person name="Nishizawa T."/>
        </authorList>
    </citation>
    <scope>NUCLEOTIDE SEQUENCE</scope>
    <source>
        <strain evidence="3">E1425</strain>
    </source>
</reference>
<feature type="compositionally biased region" description="Polar residues" evidence="1">
    <location>
        <begin position="443"/>
        <end position="462"/>
    </location>
</feature>
<protein>
    <submittedName>
        <fullName evidence="3">Uncharacterized protein</fullName>
    </submittedName>
</protein>
<keyword evidence="4" id="KW-1185">Reference proteome</keyword>
<feature type="region of interest" description="Disordered" evidence="1">
    <location>
        <begin position="289"/>
        <end position="345"/>
    </location>
</feature>
<keyword evidence="2" id="KW-1133">Transmembrane helix</keyword>
<evidence type="ECO:0000313" key="3">
    <source>
        <dbReference type="EMBL" id="GJJ74111.1"/>
    </source>
</evidence>
<proteinExistence type="predicted"/>
<dbReference type="OrthoDB" id="2408808at2759"/>
<feature type="compositionally biased region" description="Basic and acidic residues" evidence="1">
    <location>
        <begin position="91"/>
        <end position="101"/>
    </location>
</feature>
<name>A0A9P3LX92_9FUNG</name>
<comment type="caution">
    <text evidence="3">The sequence shown here is derived from an EMBL/GenBank/DDBJ whole genome shotgun (WGS) entry which is preliminary data.</text>
</comment>
<organism evidence="3 4">
    <name type="scientific">Entomortierella parvispora</name>
    <dbReference type="NCBI Taxonomy" id="205924"/>
    <lineage>
        <taxon>Eukaryota</taxon>
        <taxon>Fungi</taxon>
        <taxon>Fungi incertae sedis</taxon>
        <taxon>Mucoromycota</taxon>
        <taxon>Mortierellomycotina</taxon>
        <taxon>Mortierellomycetes</taxon>
        <taxon>Mortierellales</taxon>
        <taxon>Mortierellaceae</taxon>
        <taxon>Entomortierella</taxon>
    </lineage>
</organism>
<feature type="transmembrane region" description="Helical" evidence="2">
    <location>
        <begin position="20"/>
        <end position="45"/>
    </location>
</feature>
<gene>
    <name evidence="3" type="ORF">EMPS_06469</name>
</gene>
<dbReference type="Proteomes" id="UP000827284">
    <property type="component" value="Unassembled WGS sequence"/>
</dbReference>
<accession>A0A9P3LX92</accession>
<sequence>MFLHKRAPPSTSPDQPEPTSHVAVIVGATVGSLALVMALSIFYCCMRKRRASRRIGQLQRFLPTFMDQEKTAKYFETQGSSSTLVPATAAKEGEQNQEKDASTSLSPPSNVHHRTRSAPIAFAKGVTDHRNRQLDREGSLGQFQQISLISEETVVEGEAPPRRSVSGGRTRATTVNNTPISIVTTTPPGAQVVSSLHRSVSLNKHHGPSSPIHSRAGPLEPEQPEEEEDHQEKFAEGESLVAPNRFSALLDFNDNRFSNLSTGSGGLDPDYMDPTRFSSQPIFFDAKRISNQSRSSSSDESVSSDEFNKNLPPHQQHHSFHTHDNGGVMSGEGGRSREASGAEYPASVAATAQSYYGDKQELEDDDQEFIPRRIVQPADNSTNGNYYGHVYYPPLTQQQQQLQQMMPQPMSMPMPMPMPLPTAAPRPINRAGVPLPESIRMSRPSSGSPNLMESGRQQGPRY</sequence>
<evidence type="ECO:0000256" key="1">
    <source>
        <dbReference type="SAM" id="MobiDB-lite"/>
    </source>
</evidence>
<feature type="region of interest" description="Disordered" evidence="1">
    <location>
        <begin position="200"/>
        <end position="235"/>
    </location>
</feature>
<keyword evidence="2" id="KW-0472">Membrane</keyword>
<feature type="region of interest" description="Disordered" evidence="1">
    <location>
        <begin position="414"/>
        <end position="462"/>
    </location>
</feature>
<keyword evidence="2" id="KW-0812">Transmembrane</keyword>
<feature type="compositionally biased region" description="Low complexity" evidence="1">
    <location>
        <begin position="290"/>
        <end position="301"/>
    </location>
</feature>
<feature type="region of interest" description="Disordered" evidence="1">
    <location>
        <begin position="77"/>
        <end position="116"/>
    </location>
</feature>